<dbReference type="InterPro" id="IPR036514">
    <property type="entry name" value="SGNH_hydro_sf"/>
</dbReference>
<dbReference type="STRING" id="464.Lgor_1361"/>
<dbReference type="CDD" id="cd01846">
    <property type="entry name" value="fatty_acyltransferase_like"/>
    <property type="match status" value="1"/>
</dbReference>
<evidence type="ECO:0000313" key="4">
    <source>
        <dbReference type="EMBL" id="STO24403.1"/>
    </source>
</evidence>
<feature type="region of interest" description="Disordered" evidence="2">
    <location>
        <begin position="645"/>
        <end position="686"/>
    </location>
</feature>
<proteinExistence type="predicted"/>
<dbReference type="InterPro" id="IPR051058">
    <property type="entry name" value="GDSL_Est/Lipase"/>
</dbReference>
<sequence length="723" mass="82868">MATSKTDIRKPVHPSPKEISYFVVFGDSLSDGKNMGEKFSFLGSLINGLWDKELGLDKSPKERFTNGYTWADVLRATLISKFINEDKIKKNAQHRFGKYNLDNADISDDVLYQSPYQRKRYTSDEVEAESNEVKRKKHTKDRDEAHLFAAKRENTPENAEKPRYELDLADTKVAQRYKKNIPDHLHHKALLQESSDDISDKLISDSRYRQYVQEYYSLDNGRTAQYNGRNFFTNYSQGGATSYDYSWSVAFLSVNSFHSLLTSIKLFFTRLLVSNLSKQVKQFLADSEKQEVTGDQKEKTLITIFSGANDLITANSDLTKEAADRAVQSNIDNIEKLIKKGYKNFVLCNLPDLSLTPRFQNKSSEERSHAQEISNHFNEQLRAKFLELQSKLKQNRPDCSIDLFNINEVFSTVYNDVLTNGEDSKYHEYFDKEKLKEPYIDSPDYEITSEGTSPGAKHMFWDDVHPTATMHALLMAEYYKSKEGLGKYKLSAPPEQSAVQLCRQFKQKYHEKLKHGWFSFLNSDSKLPIDYKDPEKALITILRYALDEQNEDADFVRDAMSDLGWWVNDEPNMCIPALSDAMWIVDPKYAQKLEKLLDPHLTKLDSSVIENEPLNTPELAGHLAPQPAKLDSSGVILSALKTPELEEQSAPHLAKGDSSEVTTSSLKTQEDGKKEPPRIIPPELRFADDVKERLKKLQDRWDKEKEQKLAQPKQDSSRPLVGL</sequence>
<evidence type="ECO:0000313" key="6">
    <source>
        <dbReference type="Proteomes" id="UP000254374"/>
    </source>
</evidence>
<dbReference type="EMBL" id="FTNL01000001">
    <property type="protein sequence ID" value="SIQ51426.1"/>
    <property type="molecule type" value="Genomic_DNA"/>
</dbReference>
<dbReference type="InterPro" id="IPR001087">
    <property type="entry name" value="GDSL"/>
</dbReference>
<gene>
    <name evidence="4" type="primary">sseJ_2</name>
    <name evidence="4" type="ORF">NCTC11401_01215</name>
    <name evidence="3" type="ORF">SAMN05421777_101204</name>
</gene>
<dbReference type="PANTHER" id="PTHR45648:SF22">
    <property type="entry name" value="GDSL LIPASE_ACYLHYDROLASE FAMILY PROTEIN (AFU_ORTHOLOGUE AFUA_4G14700)"/>
    <property type="match status" value="1"/>
</dbReference>
<dbReference type="EC" id="3.-.-.-" evidence="4"/>
<keyword evidence="5" id="KW-1185">Reference proteome</keyword>
<dbReference type="SUPFAM" id="SSF52266">
    <property type="entry name" value="SGNH hydrolase"/>
    <property type="match status" value="1"/>
</dbReference>
<accession>A0A377GIL0</accession>
<dbReference type="RefSeq" id="WP_058467859.1">
    <property type="nucleotide sequence ID" value="NZ_CAAAIX010000006.1"/>
</dbReference>
<reference evidence="4 6" key="2">
    <citation type="submission" date="2018-06" db="EMBL/GenBank/DDBJ databases">
        <authorList>
            <consortium name="Pathogen Informatics"/>
            <person name="Doyle S."/>
        </authorList>
    </citation>
    <scope>NUCLEOTIDE SEQUENCE [LARGE SCALE GENOMIC DNA]</scope>
    <source>
        <strain evidence="4 6">NCTC11401</strain>
    </source>
</reference>
<evidence type="ECO:0000256" key="2">
    <source>
        <dbReference type="SAM" id="MobiDB-lite"/>
    </source>
</evidence>
<dbReference type="AlphaFoldDB" id="A0A377GIL0"/>
<keyword evidence="1 4" id="KW-0378">Hydrolase</keyword>
<feature type="compositionally biased region" description="Basic and acidic residues" evidence="2">
    <location>
        <begin position="698"/>
        <end position="708"/>
    </location>
</feature>
<dbReference type="OrthoDB" id="5659842at2"/>
<feature type="region of interest" description="Disordered" evidence="2">
    <location>
        <begin position="122"/>
        <end position="141"/>
    </location>
</feature>
<reference evidence="3 5" key="1">
    <citation type="submission" date="2017-01" db="EMBL/GenBank/DDBJ databases">
        <authorList>
            <person name="Varghese N."/>
            <person name="Submissions S."/>
        </authorList>
    </citation>
    <scope>NUCLEOTIDE SEQUENCE [LARGE SCALE GENOMIC DNA]</scope>
    <source>
        <strain evidence="3 5">ATCC 33342</strain>
    </source>
</reference>
<evidence type="ECO:0000313" key="3">
    <source>
        <dbReference type="EMBL" id="SIQ51426.1"/>
    </source>
</evidence>
<organism evidence="4 6">
    <name type="scientific">Fluoribacter gormanii</name>
    <dbReference type="NCBI Taxonomy" id="464"/>
    <lineage>
        <taxon>Bacteria</taxon>
        <taxon>Pseudomonadati</taxon>
        <taxon>Pseudomonadota</taxon>
        <taxon>Gammaproteobacteria</taxon>
        <taxon>Legionellales</taxon>
        <taxon>Legionellaceae</taxon>
        <taxon>Fluoribacter</taxon>
    </lineage>
</organism>
<dbReference type="Pfam" id="PF00657">
    <property type="entry name" value="Lipase_GDSL"/>
    <property type="match status" value="1"/>
</dbReference>
<feature type="compositionally biased region" description="Basic and acidic residues" evidence="2">
    <location>
        <begin position="668"/>
        <end position="677"/>
    </location>
</feature>
<evidence type="ECO:0000313" key="5">
    <source>
        <dbReference type="Proteomes" id="UP000186808"/>
    </source>
</evidence>
<name>A0A377GIL0_9GAMM</name>
<dbReference type="GO" id="GO:0016788">
    <property type="term" value="F:hydrolase activity, acting on ester bonds"/>
    <property type="evidence" value="ECO:0007669"/>
    <property type="project" value="InterPro"/>
</dbReference>
<dbReference type="PANTHER" id="PTHR45648">
    <property type="entry name" value="GDSL LIPASE/ACYLHYDROLASE FAMILY PROTEIN (AFU_ORTHOLOGUE AFUA_4G14700)"/>
    <property type="match status" value="1"/>
</dbReference>
<feature type="region of interest" description="Disordered" evidence="2">
    <location>
        <begin position="698"/>
        <end position="723"/>
    </location>
</feature>
<dbReference type="Proteomes" id="UP000186808">
    <property type="component" value="Unassembled WGS sequence"/>
</dbReference>
<dbReference type="EMBL" id="UGGV01000001">
    <property type="protein sequence ID" value="STO24403.1"/>
    <property type="molecule type" value="Genomic_DNA"/>
</dbReference>
<dbReference type="Proteomes" id="UP000254374">
    <property type="component" value="Unassembled WGS sequence"/>
</dbReference>
<evidence type="ECO:0000256" key="1">
    <source>
        <dbReference type="ARBA" id="ARBA00022801"/>
    </source>
</evidence>
<dbReference type="Gene3D" id="3.40.50.1110">
    <property type="entry name" value="SGNH hydrolase"/>
    <property type="match status" value="1"/>
</dbReference>
<protein>
    <submittedName>
        <fullName evidence="3">GDSL-like Lipase/Acylhydrolase</fullName>
    </submittedName>
    <submittedName>
        <fullName evidence="4">Secreted effector protein sseJ</fullName>
        <ecNumber evidence="4">3.-.-.-</ecNumber>
    </submittedName>
</protein>